<dbReference type="GO" id="GO:0051923">
    <property type="term" value="P:sulfation"/>
    <property type="evidence" value="ECO:0000318"/>
    <property type="project" value="GO_Central"/>
</dbReference>
<reference evidence="6" key="2">
    <citation type="submission" date="2020-05" db="UniProtKB">
        <authorList>
            <consortium name="EnsemblMetazoa"/>
        </authorList>
    </citation>
    <scope>IDENTIFICATION</scope>
    <source>
        <strain evidence="6">wikel</strain>
    </source>
</reference>
<evidence type="ECO:0000256" key="3">
    <source>
        <dbReference type="SAM" id="MobiDB-lite"/>
    </source>
</evidence>
<evidence type="ECO:0000259" key="4">
    <source>
        <dbReference type="Pfam" id="PF00685"/>
    </source>
</evidence>
<evidence type="ECO:0000313" key="7">
    <source>
        <dbReference type="Proteomes" id="UP000001555"/>
    </source>
</evidence>
<proteinExistence type="inferred from homology"/>
<dbReference type="SUPFAM" id="SSF52540">
    <property type="entry name" value="P-loop containing nucleoside triphosphate hydrolases"/>
    <property type="match status" value="1"/>
</dbReference>
<dbReference type="PANTHER" id="PTHR11783">
    <property type="entry name" value="SULFOTRANSFERASE SULT"/>
    <property type="match status" value="1"/>
</dbReference>
<dbReference type="AlphaFoldDB" id="B7P351"/>
<dbReference type="Proteomes" id="UP000001555">
    <property type="component" value="Unassembled WGS sequence"/>
</dbReference>
<comment type="similarity">
    <text evidence="1">Belongs to the sulfotransferase 1 family.</text>
</comment>
<feature type="domain" description="Sulfotransferase" evidence="4">
    <location>
        <begin position="76"/>
        <end position="147"/>
    </location>
</feature>
<protein>
    <recommendedName>
        <fullName evidence="4">Sulfotransferase domain-containing protein</fullName>
    </recommendedName>
</protein>
<name>B7P351_IXOSC</name>
<dbReference type="GO" id="GO:0008146">
    <property type="term" value="F:sulfotransferase activity"/>
    <property type="evidence" value="ECO:0000318"/>
    <property type="project" value="GO_Central"/>
</dbReference>
<evidence type="ECO:0000313" key="6">
    <source>
        <dbReference type="EnsemblMetazoa" id="ISCW001702-PA"/>
    </source>
</evidence>
<dbReference type="Gene3D" id="3.40.50.300">
    <property type="entry name" value="P-loop containing nucleotide triphosphate hydrolases"/>
    <property type="match status" value="1"/>
</dbReference>
<dbReference type="GO" id="GO:0005737">
    <property type="term" value="C:cytoplasm"/>
    <property type="evidence" value="ECO:0000318"/>
    <property type="project" value="GO_Central"/>
</dbReference>
<reference evidence="5 7" key="1">
    <citation type="submission" date="2008-03" db="EMBL/GenBank/DDBJ databases">
        <title>Annotation of Ixodes scapularis.</title>
        <authorList>
            <consortium name="Ixodes scapularis Genome Project Consortium"/>
            <person name="Caler E."/>
            <person name="Hannick L.I."/>
            <person name="Bidwell S."/>
            <person name="Joardar V."/>
            <person name="Thiagarajan M."/>
            <person name="Amedeo P."/>
            <person name="Galinsky K.J."/>
            <person name="Schobel S."/>
            <person name="Inman J."/>
            <person name="Hostetler J."/>
            <person name="Miller J."/>
            <person name="Hammond M."/>
            <person name="Megy K."/>
            <person name="Lawson D."/>
            <person name="Kodira C."/>
            <person name="Sutton G."/>
            <person name="Meyer J."/>
            <person name="Hill C.A."/>
            <person name="Birren B."/>
            <person name="Nene V."/>
            <person name="Collins F."/>
            <person name="Alarcon-Chaidez F."/>
            <person name="Wikel S."/>
            <person name="Strausberg R."/>
        </authorList>
    </citation>
    <scope>NUCLEOTIDE SEQUENCE [LARGE SCALE GENOMIC DNA]</scope>
    <source>
        <strain evidence="7">Wikel</strain>
        <strain evidence="5">Wikel colony</strain>
    </source>
</reference>
<keyword evidence="7" id="KW-1185">Reference proteome</keyword>
<accession>B7P351</accession>
<dbReference type="HOGENOM" id="CLU_1157523_0_0_1"/>
<dbReference type="VEuPathDB" id="VectorBase:ISCW001702"/>
<keyword evidence="2" id="KW-0808">Transferase</keyword>
<evidence type="ECO:0000256" key="1">
    <source>
        <dbReference type="ARBA" id="ARBA00005771"/>
    </source>
</evidence>
<evidence type="ECO:0000313" key="5">
    <source>
        <dbReference type="EMBL" id="EEC01023.1"/>
    </source>
</evidence>
<dbReference type="VEuPathDB" id="VectorBase:ISCI001702"/>
<dbReference type="EMBL" id="DS626687">
    <property type="protein sequence ID" value="EEC01023.1"/>
    <property type="molecule type" value="Genomic_DNA"/>
</dbReference>
<organism>
    <name type="scientific">Ixodes scapularis</name>
    <name type="common">Black-legged tick</name>
    <name type="synonym">Deer tick</name>
    <dbReference type="NCBI Taxonomy" id="6945"/>
    <lineage>
        <taxon>Eukaryota</taxon>
        <taxon>Metazoa</taxon>
        <taxon>Ecdysozoa</taxon>
        <taxon>Arthropoda</taxon>
        <taxon>Chelicerata</taxon>
        <taxon>Arachnida</taxon>
        <taxon>Acari</taxon>
        <taxon>Parasitiformes</taxon>
        <taxon>Ixodida</taxon>
        <taxon>Ixodoidea</taxon>
        <taxon>Ixodidae</taxon>
        <taxon>Ixodinae</taxon>
        <taxon>Ixodes</taxon>
    </lineage>
</organism>
<feature type="compositionally biased region" description="Basic and acidic residues" evidence="3">
    <location>
        <begin position="224"/>
        <end position="240"/>
    </location>
</feature>
<dbReference type="EMBL" id="ABJB010330951">
    <property type="status" value="NOT_ANNOTATED_CDS"/>
    <property type="molecule type" value="Genomic_DNA"/>
</dbReference>
<dbReference type="InParanoid" id="B7P351"/>
<gene>
    <name evidence="5" type="ORF">IscW_ISCW001702</name>
</gene>
<dbReference type="PaxDb" id="6945-B7P351"/>
<feature type="region of interest" description="Disordered" evidence="3">
    <location>
        <begin position="176"/>
        <end position="240"/>
    </location>
</feature>
<feature type="compositionally biased region" description="Basic and acidic residues" evidence="3">
    <location>
        <begin position="190"/>
        <end position="209"/>
    </location>
</feature>
<sequence length="240" mass="28286">MTYRGLEKEKHAEECARRNPLKVIAGCFRVREARIAKTFPQSRAVSDKAHCEAWRKPRNRLRTDNSWEASTVCRRAYSERAKYIYVTGIPYDCCVSFYYHTKNFPAYEFENGTFDEFFDLFVRGRVDYGDYFDHLLSWYAHRGDPQRLVRHLRGPQERLQVVDSEGGRLRWRRLRKKAPGPTRSPGTNCFDDKPGINEKSQQGHKELDRQCGWCGTPRRTRISSTDERVPRRPLEKTSGW</sequence>
<dbReference type="Pfam" id="PF00685">
    <property type="entry name" value="Sulfotransfer_1"/>
    <property type="match status" value="1"/>
</dbReference>
<evidence type="ECO:0000256" key="2">
    <source>
        <dbReference type="ARBA" id="ARBA00022679"/>
    </source>
</evidence>
<dbReference type="EMBL" id="ABJB011132900">
    <property type="status" value="NOT_ANNOTATED_CDS"/>
    <property type="molecule type" value="Genomic_DNA"/>
</dbReference>
<dbReference type="InterPro" id="IPR000863">
    <property type="entry name" value="Sulfotransferase_dom"/>
</dbReference>
<dbReference type="EnsemblMetazoa" id="ISCW001702-RA">
    <property type="protein sequence ID" value="ISCW001702-PA"/>
    <property type="gene ID" value="ISCW001702"/>
</dbReference>
<dbReference type="InterPro" id="IPR027417">
    <property type="entry name" value="P-loop_NTPase"/>
</dbReference>